<comment type="similarity">
    <text evidence="1">Belongs to the pseudouridine synthase TruD family.</text>
</comment>
<dbReference type="Pfam" id="PF01142">
    <property type="entry name" value="TruD"/>
    <property type="match status" value="1"/>
</dbReference>
<evidence type="ECO:0000259" key="5">
    <source>
        <dbReference type="PROSITE" id="PS50984"/>
    </source>
</evidence>
<dbReference type="PANTHER" id="PTHR13326">
    <property type="entry name" value="TRNA PSEUDOURIDINE SYNTHASE D"/>
    <property type="match status" value="1"/>
</dbReference>
<keyword evidence="2" id="KW-0819">tRNA processing</keyword>
<dbReference type="GO" id="GO:0031120">
    <property type="term" value="P:snRNA pseudouridine synthesis"/>
    <property type="evidence" value="ECO:0007669"/>
    <property type="project" value="EnsemblFungi"/>
</dbReference>
<dbReference type="GO" id="GO:0031429">
    <property type="term" value="C:box H/ACA snoRNP complex"/>
    <property type="evidence" value="ECO:0007669"/>
    <property type="project" value="EnsemblFungi"/>
</dbReference>
<dbReference type="Proteomes" id="UP000015100">
    <property type="component" value="Unassembled WGS sequence"/>
</dbReference>
<dbReference type="OMA" id="WINYFGH"/>
<dbReference type="InterPro" id="IPR020119">
    <property type="entry name" value="PsdUridine_synth_TruD_CS"/>
</dbReference>
<feature type="domain" description="TRUD" evidence="5">
    <location>
        <begin position="400"/>
        <end position="650"/>
    </location>
</feature>
<dbReference type="InterPro" id="IPR011760">
    <property type="entry name" value="PsdUridine_synth_TruD_insert"/>
</dbReference>
<evidence type="ECO:0000256" key="4">
    <source>
        <dbReference type="SAM" id="MobiDB-lite"/>
    </source>
</evidence>
<protein>
    <recommendedName>
        <fullName evidence="5">TRUD domain-containing protein</fullName>
    </recommendedName>
</protein>
<dbReference type="NCBIfam" id="TIGR00094">
    <property type="entry name" value="tRNA_TruD_broad"/>
    <property type="match status" value="1"/>
</dbReference>
<organism evidence="6 7">
    <name type="scientific">Dactylellina haptotyla (strain CBS 200.50)</name>
    <name type="common">Nematode-trapping fungus</name>
    <name type="synonym">Monacrosporium haptotylum</name>
    <dbReference type="NCBI Taxonomy" id="1284197"/>
    <lineage>
        <taxon>Eukaryota</taxon>
        <taxon>Fungi</taxon>
        <taxon>Dikarya</taxon>
        <taxon>Ascomycota</taxon>
        <taxon>Pezizomycotina</taxon>
        <taxon>Orbiliomycetes</taxon>
        <taxon>Orbiliales</taxon>
        <taxon>Orbiliaceae</taxon>
        <taxon>Dactylellina</taxon>
    </lineage>
</organism>
<proteinExistence type="inferred from homology"/>
<dbReference type="CDD" id="cd02576">
    <property type="entry name" value="PseudoU_synth_ScPUS7"/>
    <property type="match status" value="1"/>
</dbReference>
<dbReference type="GO" id="GO:0005737">
    <property type="term" value="C:cytoplasm"/>
    <property type="evidence" value="ECO:0007669"/>
    <property type="project" value="EnsemblFungi"/>
</dbReference>
<dbReference type="InterPro" id="IPR020103">
    <property type="entry name" value="PsdUridine_synth_cat_dom_sf"/>
</dbReference>
<evidence type="ECO:0000313" key="7">
    <source>
        <dbReference type="Proteomes" id="UP000015100"/>
    </source>
</evidence>
<evidence type="ECO:0000256" key="1">
    <source>
        <dbReference type="ARBA" id="ARBA00007953"/>
    </source>
</evidence>
<dbReference type="STRING" id="1284197.S8AQD3"/>
<dbReference type="eggNOG" id="KOG2339">
    <property type="taxonomic scope" value="Eukaryota"/>
</dbReference>
<dbReference type="EMBL" id="AQGS01000083">
    <property type="protein sequence ID" value="EPS43276.1"/>
    <property type="molecule type" value="Genomic_DNA"/>
</dbReference>
<feature type="region of interest" description="Disordered" evidence="4">
    <location>
        <begin position="1"/>
        <end position="37"/>
    </location>
</feature>
<dbReference type="HOGENOM" id="CLU_005281_0_2_1"/>
<dbReference type="InterPro" id="IPR042214">
    <property type="entry name" value="TruD_catalytic"/>
</dbReference>
<dbReference type="GO" id="GO:0003723">
    <property type="term" value="F:RNA binding"/>
    <property type="evidence" value="ECO:0007669"/>
    <property type="project" value="InterPro"/>
</dbReference>
<keyword evidence="3" id="KW-0413">Isomerase</keyword>
<evidence type="ECO:0000256" key="2">
    <source>
        <dbReference type="ARBA" id="ARBA00022694"/>
    </source>
</evidence>
<evidence type="ECO:0000256" key="3">
    <source>
        <dbReference type="ARBA" id="ARBA00023235"/>
    </source>
</evidence>
<dbReference type="AlphaFoldDB" id="S8AQD3"/>
<dbReference type="PROSITE" id="PS01268">
    <property type="entry name" value="UPF0024"/>
    <property type="match status" value="1"/>
</dbReference>
<dbReference type="GO" id="GO:0000455">
    <property type="term" value="P:enzyme-directed rRNA pseudouridine synthesis"/>
    <property type="evidence" value="ECO:0007669"/>
    <property type="project" value="EnsemblFungi"/>
</dbReference>
<dbReference type="InterPro" id="IPR001656">
    <property type="entry name" value="PsdUridine_synth_TruD"/>
</dbReference>
<sequence>MSSSLHRLVDADPAPPAKRLKSSAAEDSASTKESGRVEKFVRREESVGITEYLVPDAVGFQGLLKQRYTDFLVNEIDKDGNVLKLKSLHLEKKKKQAKITDDLAQSDIPIADVTESNGNGSTKITKIPSEQVQQQEKSTASVSGDLKVNEENAIVEEPKSFELEDADRALLISWLGSEITCSLIKLYNDIMTIEREVKPNYKIVTPETKLLSPKPIDDKDARSQLHRAIRRIFFGKIQSATDDEYNIEFWATKISGAKPPSHEGKKDGRRPLESWDSLGGEFLHFNLYKENKDTMECLTLLGKFLKLAPKTFAIAGTKDRRAVTVQRVSARKLKAERLEATNKKLKGLKVGDFEYKSYPLDLGDLNGNEFKISLRDCAFPEGADVDQIVANGVSILREKGFINYYGMQRFGTFAVSTHEIGKSMLLGDWKRAVYQIMAYDDETIETAPRDEKQRAEACKLWFGDPDSPERAAAALKLMPPKFASENAILKWFSRPVESGKHLGALQKIPRNLRLMFVHAYQSYIWNTIASERLKRYGTSMTPGDLVVISAEDVAADKPTLDPDEEDMVDEADEEQSVCARPVTEEEIASGKYNIYDVVLPSPGWDIVYPENDLRGLYVDIMGKDGLDPFNMVRNQKEVSMSGHYRRLLYRPEKVEWEVKRYDGFLDQLVETDLMYVQRQREKGKGGAILSKDEGLVQEAVENPAGSRIAVIISLTLGTSQYATMALRELSKGGITSFAVTAPVPPDNTTGPADVKMENC</sequence>
<dbReference type="PROSITE" id="PS50984">
    <property type="entry name" value="TRUD"/>
    <property type="match status" value="1"/>
</dbReference>
<name>S8AQD3_DACHA</name>
<dbReference type="OrthoDB" id="447290at2759"/>
<accession>S8AQD3</accession>
<gene>
    <name evidence="6" type="ORF">H072_2783</name>
</gene>
<reference evidence="6 7" key="1">
    <citation type="journal article" date="2013" name="PLoS Genet.">
        <title>Genomic mechanisms accounting for the adaptation to parasitism in nematode-trapping fungi.</title>
        <authorList>
            <person name="Meerupati T."/>
            <person name="Andersson K.M."/>
            <person name="Friman E."/>
            <person name="Kumar D."/>
            <person name="Tunlid A."/>
            <person name="Ahren D."/>
        </authorList>
    </citation>
    <scope>NUCLEOTIDE SEQUENCE [LARGE SCALE GENOMIC DNA]</scope>
    <source>
        <strain evidence="6 7">CBS 200.50</strain>
    </source>
</reference>
<reference evidence="7" key="2">
    <citation type="submission" date="2013-04" db="EMBL/GenBank/DDBJ databases">
        <title>Genomic mechanisms accounting for the adaptation to parasitism in nematode-trapping fungi.</title>
        <authorList>
            <person name="Ahren D.G."/>
        </authorList>
    </citation>
    <scope>NUCLEOTIDE SEQUENCE [LARGE SCALE GENOMIC DNA]</scope>
    <source>
        <strain evidence="7">CBS 200.50</strain>
    </source>
</reference>
<dbReference type="GO" id="GO:0031119">
    <property type="term" value="P:tRNA pseudouridine synthesis"/>
    <property type="evidence" value="ECO:0007669"/>
    <property type="project" value="EnsemblFungi"/>
</dbReference>
<dbReference type="PIRSF" id="PIRSF037016">
    <property type="entry name" value="Pseudouridin_synth_euk_prd"/>
    <property type="match status" value="1"/>
</dbReference>
<comment type="caution">
    <text evidence="6">The sequence shown here is derived from an EMBL/GenBank/DDBJ whole genome shotgun (WGS) entry which is preliminary data.</text>
</comment>
<dbReference type="GO" id="GO:0009982">
    <property type="term" value="F:pseudouridine synthase activity"/>
    <property type="evidence" value="ECO:0007669"/>
    <property type="project" value="EnsemblFungi"/>
</dbReference>
<evidence type="ECO:0000313" key="6">
    <source>
        <dbReference type="EMBL" id="EPS43276.1"/>
    </source>
</evidence>
<dbReference type="Gene3D" id="3.30.2350.20">
    <property type="entry name" value="TruD, catalytic domain"/>
    <property type="match status" value="2"/>
</dbReference>
<dbReference type="SUPFAM" id="SSF55120">
    <property type="entry name" value="Pseudouridine synthase"/>
    <property type="match status" value="1"/>
</dbReference>
<dbReference type="PANTHER" id="PTHR13326:SF21">
    <property type="entry name" value="PSEUDOURIDYLATE SYNTHASE PUS7L"/>
    <property type="match status" value="1"/>
</dbReference>
<keyword evidence="7" id="KW-1185">Reference proteome</keyword>
<dbReference type="GO" id="GO:1990481">
    <property type="term" value="P:mRNA pseudouridine synthesis"/>
    <property type="evidence" value="ECO:0007669"/>
    <property type="project" value="EnsemblFungi"/>
</dbReference>